<evidence type="ECO:0000313" key="6">
    <source>
        <dbReference type="Proteomes" id="UP000007110"/>
    </source>
</evidence>
<dbReference type="CTD" id="84284"/>
<dbReference type="GO" id="GO:0017111">
    <property type="term" value="F:ribonucleoside triphosphate phosphatase activity"/>
    <property type="evidence" value="ECO:0007669"/>
    <property type="project" value="InterPro"/>
</dbReference>
<feature type="domain" description="AAA+ ATPase" evidence="4">
    <location>
        <begin position="6"/>
        <end position="166"/>
    </location>
</feature>
<dbReference type="Proteomes" id="UP000007110">
    <property type="component" value="Unassembled WGS sequence"/>
</dbReference>
<evidence type="ECO:0000313" key="5">
    <source>
        <dbReference type="EnsemblMetazoa" id="XP_003723869"/>
    </source>
</evidence>
<dbReference type="GO" id="GO:0005524">
    <property type="term" value="F:ATP binding"/>
    <property type="evidence" value="ECO:0007669"/>
    <property type="project" value="UniProtKB-KW"/>
</dbReference>
<dbReference type="InterPro" id="IPR027417">
    <property type="entry name" value="P-loop_NTPase"/>
</dbReference>
<dbReference type="SUPFAM" id="SSF52540">
    <property type="entry name" value="P-loop containing nucleoside triphosphate hydrolases"/>
    <property type="match status" value="1"/>
</dbReference>
<dbReference type="PANTHER" id="PTHR43146:SF1">
    <property type="entry name" value="CANCER-RELATED NUCLEOSIDE-TRIPHOSPHATASE"/>
    <property type="match status" value="1"/>
</dbReference>
<dbReference type="EnsemblMetazoa" id="XM_003723821">
    <property type="protein sequence ID" value="XP_003723869"/>
    <property type="gene ID" value="LOC592174"/>
</dbReference>
<dbReference type="OrthoDB" id="446244at2759"/>
<organism evidence="5 6">
    <name type="scientific">Strongylocentrotus purpuratus</name>
    <name type="common">Purple sea urchin</name>
    <dbReference type="NCBI Taxonomy" id="7668"/>
    <lineage>
        <taxon>Eukaryota</taxon>
        <taxon>Metazoa</taxon>
        <taxon>Echinodermata</taxon>
        <taxon>Eleutherozoa</taxon>
        <taxon>Echinozoa</taxon>
        <taxon>Echinoidea</taxon>
        <taxon>Euechinoidea</taxon>
        <taxon>Echinacea</taxon>
        <taxon>Camarodonta</taxon>
        <taxon>Echinidea</taxon>
        <taxon>Strongylocentrotidae</taxon>
        <taxon>Strongylocentrotus</taxon>
    </lineage>
</organism>
<dbReference type="InterPro" id="IPR003593">
    <property type="entry name" value="AAA+_ATPase"/>
</dbReference>
<protein>
    <recommendedName>
        <fullName evidence="4">AAA+ ATPase domain-containing protein</fullName>
    </recommendedName>
</protein>
<proteinExistence type="inferred from homology"/>
<dbReference type="InterPro" id="IPR004948">
    <property type="entry name" value="Nuc-triphosphatase_THEP1"/>
</dbReference>
<reference evidence="5" key="2">
    <citation type="submission" date="2021-01" db="UniProtKB">
        <authorList>
            <consortium name="EnsemblMetazoa"/>
        </authorList>
    </citation>
    <scope>IDENTIFICATION</scope>
</reference>
<keyword evidence="3" id="KW-0067">ATP-binding</keyword>
<evidence type="ECO:0000256" key="3">
    <source>
        <dbReference type="ARBA" id="ARBA00022840"/>
    </source>
</evidence>
<dbReference type="InParanoid" id="A0A7M7GFR7"/>
<dbReference type="AlphaFoldDB" id="A0A7M7GFR7"/>
<accession>A0A7M7GFR7</accession>
<dbReference type="OMA" id="VTAVQNC"/>
<evidence type="ECO:0000256" key="1">
    <source>
        <dbReference type="ARBA" id="ARBA00022741"/>
    </source>
</evidence>
<dbReference type="RefSeq" id="XP_003723869.2">
    <property type="nucleotide sequence ID" value="XM_003723821.3"/>
</dbReference>
<keyword evidence="6" id="KW-1185">Reference proteome</keyword>
<dbReference type="Pfam" id="PF03266">
    <property type="entry name" value="NTPase_1"/>
    <property type="match status" value="1"/>
</dbReference>
<dbReference type="HAMAP" id="MF_00796">
    <property type="entry name" value="NTPase_1"/>
    <property type="match status" value="1"/>
</dbReference>
<dbReference type="PANTHER" id="PTHR43146">
    <property type="entry name" value="CANCER-RELATED NUCLEOSIDE-TRIPHOSPHATASE"/>
    <property type="match status" value="1"/>
</dbReference>
<sequence length="190" mass="20875">MANNPRVKHVFLTGPPGVGKTTLVRKTCSELMSKAIPLQGFYTEELREGGKRTGFDIITLDGQRGTLAKIGGQKGPKVGQYTVNLQSFERSALPVLLPKKDSSPIYVIDEIGKMELFSQGFIQAVRKLIDQPNTTIFGTIPVPKGRPLGLVEEVRSRPDVQVFTISKDNRDGIIEEILKAINQARSQGKT</sequence>
<keyword evidence="1" id="KW-0547">Nucleotide-binding</keyword>
<dbReference type="KEGG" id="spu:592174"/>
<evidence type="ECO:0000259" key="4">
    <source>
        <dbReference type="SMART" id="SM00382"/>
    </source>
</evidence>
<dbReference type="NCBIfam" id="NF010248">
    <property type="entry name" value="PRK13695.1"/>
    <property type="match status" value="1"/>
</dbReference>
<dbReference type="Gene3D" id="3.40.50.300">
    <property type="entry name" value="P-loop containing nucleotide triphosphate hydrolases"/>
    <property type="match status" value="1"/>
</dbReference>
<keyword evidence="2" id="KW-0378">Hydrolase</keyword>
<evidence type="ECO:0000256" key="2">
    <source>
        <dbReference type="ARBA" id="ARBA00022801"/>
    </source>
</evidence>
<dbReference type="SMART" id="SM00382">
    <property type="entry name" value="AAA"/>
    <property type="match status" value="1"/>
</dbReference>
<dbReference type="CDD" id="cd19482">
    <property type="entry name" value="RecA-like_Thep1"/>
    <property type="match status" value="1"/>
</dbReference>
<dbReference type="GeneID" id="592174"/>
<name>A0A7M7GFR7_STRPU</name>
<reference evidence="6" key="1">
    <citation type="submission" date="2015-02" db="EMBL/GenBank/DDBJ databases">
        <title>Genome sequencing for Strongylocentrotus purpuratus.</title>
        <authorList>
            <person name="Murali S."/>
            <person name="Liu Y."/>
            <person name="Vee V."/>
            <person name="English A."/>
            <person name="Wang M."/>
            <person name="Skinner E."/>
            <person name="Han Y."/>
            <person name="Muzny D.M."/>
            <person name="Worley K.C."/>
            <person name="Gibbs R.A."/>
        </authorList>
    </citation>
    <scope>NUCLEOTIDE SEQUENCE</scope>
</reference>